<name>A0A9D1K8Q4_9FIRM</name>
<dbReference type="SMART" id="SM01092">
    <property type="entry name" value="CO_deh_flav_C"/>
    <property type="match status" value="1"/>
</dbReference>
<keyword evidence="2" id="KW-0274">FAD</keyword>
<proteinExistence type="predicted"/>
<evidence type="ECO:0000313" key="6">
    <source>
        <dbReference type="Proteomes" id="UP000886876"/>
    </source>
</evidence>
<organism evidence="5 6">
    <name type="scientific">Candidatus Scatomorpha pullistercoris</name>
    <dbReference type="NCBI Taxonomy" id="2840929"/>
    <lineage>
        <taxon>Bacteria</taxon>
        <taxon>Bacillati</taxon>
        <taxon>Bacillota</taxon>
        <taxon>Clostridia</taxon>
        <taxon>Eubacteriales</taxon>
        <taxon>Candidatus Scatomorpha</taxon>
    </lineage>
</organism>
<dbReference type="InterPro" id="IPR016169">
    <property type="entry name" value="FAD-bd_PCMH_sub2"/>
</dbReference>
<dbReference type="SUPFAM" id="SSF55447">
    <property type="entry name" value="CO dehydrogenase flavoprotein C-terminal domain-like"/>
    <property type="match status" value="1"/>
</dbReference>
<gene>
    <name evidence="5" type="ORF">IAD42_04470</name>
</gene>
<evidence type="ECO:0000256" key="2">
    <source>
        <dbReference type="ARBA" id="ARBA00022827"/>
    </source>
</evidence>
<dbReference type="Pfam" id="PF03450">
    <property type="entry name" value="CO_deh_flav_C"/>
    <property type="match status" value="1"/>
</dbReference>
<dbReference type="Pfam" id="PF00941">
    <property type="entry name" value="FAD_binding_5"/>
    <property type="match status" value="1"/>
</dbReference>
<dbReference type="InterPro" id="IPR051312">
    <property type="entry name" value="Diverse_Substr_Oxidored"/>
</dbReference>
<dbReference type="Gene3D" id="3.30.390.50">
    <property type="entry name" value="CO dehydrogenase flavoprotein, C-terminal domain"/>
    <property type="match status" value="1"/>
</dbReference>
<protein>
    <submittedName>
        <fullName evidence="5">FAD binding domain-containing protein</fullName>
    </submittedName>
</protein>
<accession>A0A9D1K8Q4</accession>
<dbReference type="GO" id="GO:0071949">
    <property type="term" value="F:FAD binding"/>
    <property type="evidence" value="ECO:0007669"/>
    <property type="project" value="InterPro"/>
</dbReference>
<dbReference type="InterPro" id="IPR005107">
    <property type="entry name" value="CO_DH_flav_C"/>
</dbReference>
<sequence length="294" mass="31661">MALPEFDYVAAGSLKEASDLMISLGSKCVVMSGGTDVILQIPKSVARGMTTVIDLKTIPGLTRLDFVEGEGLYVGSNTKLFDIQSSPIVKDKMPAVAKSAHYVGSNQVRRKGTMAGNICNASPTADTSPILLAMNARVTVTGPEGSRTVPIDEFWTGFKKINVDKSKGELVTEIFIPELGPGEGSSYFKHSVRKAMDLAIVGVAAWLRMKDGRVADARIAVGGGDVITVRAKKAEQLLIDSEITDEVLEKVGVQAADEMNPRSSLRASAEYRYDMIRVYTKRAINEAIATMRAE</sequence>
<dbReference type="Gene3D" id="3.30.43.10">
    <property type="entry name" value="Uridine Diphospho-n-acetylenolpyruvylglucosamine Reductase, domain 2"/>
    <property type="match status" value="1"/>
</dbReference>
<reference evidence="5" key="1">
    <citation type="submission" date="2020-10" db="EMBL/GenBank/DDBJ databases">
        <authorList>
            <person name="Gilroy R."/>
        </authorList>
    </citation>
    <scope>NUCLEOTIDE SEQUENCE</scope>
    <source>
        <strain evidence="5">ChiHecec3B27-6122</strain>
    </source>
</reference>
<comment type="caution">
    <text evidence="5">The sequence shown here is derived from an EMBL/GenBank/DDBJ whole genome shotgun (WGS) entry which is preliminary data.</text>
</comment>
<dbReference type="PANTHER" id="PTHR42659">
    <property type="entry name" value="XANTHINE DEHYDROGENASE SUBUNIT C-RELATED"/>
    <property type="match status" value="1"/>
</dbReference>
<evidence type="ECO:0000259" key="4">
    <source>
        <dbReference type="PROSITE" id="PS51387"/>
    </source>
</evidence>
<dbReference type="PROSITE" id="PS51387">
    <property type="entry name" value="FAD_PCMH"/>
    <property type="match status" value="1"/>
</dbReference>
<dbReference type="InterPro" id="IPR016167">
    <property type="entry name" value="FAD-bd_PCMH_sub1"/>
</dbReference>
<dbReference type="InterPro" id="IPR016166">
    <property type="entry name" value="FAD-bd_PCMH"/>
</dbReference>
<dbReference type="PANTHER" id="PTHR42659:SF2">
    <property type="entry name" value="XANTHINE DEHYDROGENASE SUBUNIT C-RELATED"/>
    <property type="match status" value="1"/>
</dbReference>
<dbReference type="EMBL" id="DVJS01000107">
    <property type="protein sequence ID" value="HIS97211.1"/>
    <property type="molecule type" value="Genomic_DNA"/>
</dbReference>
<evidence type="ECO:0000313" key="5">
    <source>
        <dbReference type="EMBL" id="HIS97211.1"/>
    </source>
</evidence>
<dbReference type="Gene3D" id="3.30.465.10">
    <property type="match status" value="1"/>
</dbReference>
<dbReference type="Proteomes" id="UP000886876">
    <property type="component" value="Unassembled WGS sequence"/>
</dbReference>
<dbReference type="InterPro" id="IPR002346">
    <property type="entry name" value="Mopterin_DH_FAD-bd"/>
</dbReference>
<dbReference type="SUPFAM" id="SSF56176">
    <property type="entry name" value="FAD-binding/transporter-associated domain-like"/>
    <property type="match status" value="1"/>
</dbReference>
<dbReference type="GO" id="GO:0016491">
    <property type="term" value="F:oxidoreductase activity"/>
    <property type="evidence" value="ECO:0007669"/>
    <property type="project" value="UniProtKB-KW"/>
</dbReference>
<feature type="domain" description="FAD-binding PCMH-type" evidence="4">
    <location>
        <begin position="1"/>
        <end position="181"/>
    </location>
</feature>
<dbReference type="InterPro" id="IPR036318">
    <property type="entry name" value="FAD-bd_PCMH-like_sf"/>
</dbReference>
<evidence type="ECO:0000256" key="1">
    <source>
        <dbReference type="ARBA" id="ARBA00022630"/>
    </source>
</evidence>
<keyword evidence="1" id="KW-0285">Flavoprotein</keyword>
<reference evidence="5" key="2">
    <citation type="journal article" date="2021" name="PeerJ">
        <title>Extensive microbial diversity within the chicken gut microbiome revealed by metagenomics and culture.</title>
        <authorList>
            <person name="Gilroy R."/>
            <person name="Ravi A."/>
            <person name="Getino M."/>
            <person name="Pursley I."/>
            <person name="Horton D.L."/>
            <person name="Alikhan N.F."/>
            <person name="Baker D."/>
            <person name="Gharbi K."/>
            <person name="Hall N."/>
            <person name="Watson M."/>
            <person name="Adriaenssens E.M."/>
            <person name="Foster-Nyarko E."/>
            <person name="Jarju S."/>
            <person name="Secka A."/>
            <person name="Antonio M."/>
            <person name="Oren A."/>
            <person name="Chaudhuri R.R."/>
            <person name="La Ragione R."/>
            <person name="Hildebrand F."/>
            <person name="Pallen M.J."/>
        </authorList>
    </citation>
    <scope>NUCLEOTIDE SEQUENCE</scope>
    <source>
        <strain evidence="5">ChiHecec3B27-6122</strain>
    </source>
</reference>
<keyword evidence="3" id="KW-0560">Oxidoreductase</keyword>
<evidence type="ECO:0000256" key="3">
    <source>
        <dbReference type="ARBA" id="ARBA00023002"/>
    </source>
</evidence>
<dbReference type="InterPro" id="IPR036683">
    <property type="entry name" value="CO_DH_flav_C_dom_sf"/>
</dbReference>
<dbReference type="AlphaFoldDB" id="A0A9D1K8Q4"/>